<protein>
    <recommendedName>
        <fullName evidence="7">Mediator of RNA polymerase II transcription subunit 31</fullName>
    </recommendedName>
</protein>
<evidence type="ECO:0000256" key="3">
    <source>
        <dbReference type="ARBA" id="ARBA00023015"/>
    </source>
</evidence>
<dbReference type="GO" id="GO:0006355">
    <property type="term" value="P:regulation of DNA-templated transcription"/>
    <property type="evidence" value="ECO:0007669"/>
    <property type="project" value="InterPro"/>
</dbReference>
<proteinExistence type="inferred from homology"/>
<dbReference type="EMBL" id="HBGH01005479">
    <property type="protein sequence ID" value="CAD9230887.1"/>
    <property type="molecule type" value="Transcribed_RNA"/>
</dbReference>
<dbReference type="Pfam" id="PF05669">
    <property type="entry name" value="Med31"/>
    <property type="match status" value="1"/>
</dbReference>
<evidence type="ECO:0000256" key="5">
    <source>
        <dbReference type="ARBA" id="ARBA00023163"/>
    </source>
</evidence>
<dbReference type="PANTHER" id="PTHR13186">
    <property type="entry name" value="MEDIATOR OF RNA POLYMERASE II TRANSCRIPTION SUBUNIT 31"/>
    <property type="match status" value="1"/>
</dbReference>
<organism evidence="8">
    <name type="scientific">Compsopogon caeruleus</name>
    <dbReference type="NCBI Taxonomy" id="31354"/>
    <lineage>
        <taxon>Eukaryota</taxon>
        <taxon>Rhodophyta</taxon>
        <taxon>Compsopogonophyceae</taxon>
        <taxon>Compsopogonales</taxon>
        <taxon>Compsopogonaceae</taxon>
        <taxon>Compsopogon</taxon>
    </lineage>
</organism>
<comment type="subcellular location">
    <subcellularLocation>
        <location evidence="1 7">Nucleus</location>
    </subcellularLocation>
</comment>
<evidence type="ECO:0000256" key="1">
    <source>
        <dbReference type="ARBA" id="ARBA00004123"/>
    </source>
</evidence>
<comment type="similarity">
    <text evidence="2 7">Belongs to the Mediator complex subunit 31 family.</text>
</comment>
<dbReference type="InterPro" id="IPR038089">
    <property type="entry name" value="Med31_sf"/>
</dbReference>
<keyword evidence="3 7" id="KW-0805">Transcription regulation</keyword>
<dbReference type="AlphaFoldDB" id="A0A7S1XCN2"/>
<evidence type="ECO:0000256" key="6">
    <source>
        <dbReference type="ARBA" id="ARBA00023242"/>
    </source>
</evidence>
<evidence type="ECO:0000313" key="8">
    <source>
        <dbReference type="EMBL" id="CAD9230887.1"/>
    </source>
</evidence>
<comment type="subunit">
    <text evidence="7">Component of the Mediator complex.</text>
</comment>
<dbReference type="Gene3D" id="1.10.10.1340">
    <property type="entry name" value="Mediator of RNA polymerase II, submodule Med31 (Soh1)"/>
    <property type="match status" value="1"/>
</dbReference>
<evidence type="ECO:0000256" key="7">
    <source>
        <dbReference type="RuleBase" id="RU364129"/>
    </source>
</evidence>
<evidence type="ECO:0000256" key="2">
    <source>
        <dbReference type="ARBA" id="ARBA00006378"/>
    </source>
</evidence>
<comment type="function">
    <text evidence="7">Component of the Mediator complex, a coactivator involved in the regulated transcription of nearly all RNA polymerase II-dependent genes. Mediator functions as a bridge to convey information from gene-specific regulatory proteins to the basal RNA polymerase II transcription machinery. Mediator is recruited to promoters by direct interactions with regulatory proteins and serves as a scaffold for the assembly of a functional preinitiation complex with RNA polymerase II and the general transcription factors.</text>
</comment>
<keyword evidence="4 7" id="KW-0010">Activator</keyword>
<accession>A0A7S1XCN2</accession>
<dbReference type="GO" id="GO:0003712">
    <property type="term" value="F:transcription coregulator activity"/>
    <property type="evidence" value="ECO:0007669"/>
    <property type="project" value="InterPro"/>
</dbReference>
<keyword evidence="5 7" id="KW-0804">Transcription</keyword>
<dbReference type="GO" id="GO:0016592">
    <property type="term" value="C:mediator complex"/>
    <property type="evidence" value="ECO:0007669"/>
    <property type="project" value="InterPro"/>
</dbReference>
<evidence type="ECO:0000256" key="4">
    <source>
        <dbReference type="ARBA" id="ARBA00023159"/>
    </source>
</evidence>
<keyword evidence="6 7" id="KW-0539">Nucleus</keyword>
<gene>
    <name evidence="8" type="ORF">CCAE0312_LOCUS2941</name>
</gene>
<name>A0A7S1XCN2_9RHOD</name>
<reference evidence="8" key="1">
    <citation type="submission" date="2021-01" db="EMBL/GenBank/DDBJ databases">
        <authorList>
            <person name="Corre E."/>
            <person name="Pelletier E."/>
            <person name="Niang G."/>
            <person name="Scheremetjew M."/>
            <person name="Finn R."/>
            <person name="Kale V."/>
            <person name="Holt S."/>
            <person name="Cochrane G."/>
            <person name="Meng A."/>
            <person name="Brown T."/>
            <person name="Cohen L."/>
        </authorList>
    </citation>
    <scope>NUCLEOTIDE SEQUENCE</scope>
    <source>
        <strain evidence="8">SAG 36.94</strain>
    </source>
</reference>
<dbReference type="InterPro" id="IPR008831">
    <property type="entry name" value="Mediator_Med31"/>
</dbReference>
<sequence length="130" mass="15550">MEATEDEKEIERFETELEFVQCLASPAYIHWLAQNRYFDDDSFLAYLNYLQYWRTQEYAKFIVFPHCLYFLRLLQQESFREAMKRNDYMLFVHQQQVGCSQLLKSSAIYPHGPHVLMIYSRATIGCSTPP</sequence>